<dbReference type="InterPro" id="IPR014927">
    <property type="entry name" value="PG-bd_2"/>
</dbReference>
<dbReference type="STRING" id="266117.Rxyl_0871"/>
<dbReference type="KEGG" id="rxy:Rxyl_0871"/>
<keyword evidence="3" id="KW-1185">Reference proteome</keyword>
<dbReference type="PhylomeDB" id="Q1AXP0"/>
<dbReference type="RefSeq" id="WP_011563856.1">
    <property type="nucleotide sequence ID" value="NC_008148.1"/>
</dbReference>
<evidence type="ECO:0000313" key="3">
    <source>
        <dbReference type="Proteomes" id="UP000006637"/>
    </source>
</evidence>
<proteinExistence type="predicted"/>
<dbReference type="Pfam" id="PF06267">
    <property type="entry name" value="DUF1028"/>
    <property type="match status" value="1"/>
</dbReference>
<evidence type="ECO:0000259" key="1">
    <source>
        <dbReference type="Pfam" id="PF08823"/>
    </source>
</evidence>
<reference evidence="2 3" key="1">
    <citation type="submission" date="2006-06" db="EMBL/GenBank/DDBJ databases">
        <title>Complete sequence of Rubrobacter xylanophilus DSM 9941.</title>
        <authorList>
            <consortium name="US DOE Joint Genome Institute"/>
            <person name="Copeland A."/>
            <person name="Lucas S."/>
            <person name="Lapidus A."/>
            <person name="Barry K."/>
            <person name="Detter J.C."/>
            <person name="Glavina del Rio T."/>
            <person name="Hammon N."/>
            <person name="Israni S."/>
            <person name="Dalin E."/>
            <person name="Tice H."/>
            <person name="Pitluck S."/>
            <person name="Munk A.C."/>
            <person name="Brettin T."/>
            <person name="Bruce D."/>
            <person name="Han C."/>
            <person name="Tapia R."/>
            <person name="Gilna P."/>
            <person name="Schmutz J."/>
            <person name="Larimer F."/>
            <person name="Land M."/>
            <person name="Hauser L."/>
            <person name="Kyrpides N."/>
            <person name="Lykidis A."/>
            <person name="da Costa M.S."/>
            <person name="Rainey F.A."/>
            <person name="Empadinhas N."/>
            <person name="Jolivet E."/>
            <person name="Battista J.R."/>
            <person name="Richardson P."/>
        </authorList>
    </citation>
    <scope>NUCLEOTIDE SEQUENCE [LARGE SCALE GENOMIC DNA]</scope>
    <source>
        <strain evidence="3">DSM 9941 / JCM 11954 / NBRC 16129 / PRD-1</strain>
    </source>
</reference>
<dbReference type="PANTHER" id="PTHR39328">
    <property type="entry name" value="BLL2871 PROTEIN"/>
    <property type="match status" value="1"/>
</dbReference>
<gene>
    <name evidence="2" type="ordered locus">Rxyl_0871</name>
</gene>
<dbReference type="PANTHER" id="PTHR39328:SF1">
    <property type="entry name" value="BLL2871 PROTEIN"/>
    <property type="match status" value="1"/>
</dbReference>
<sequence length="288" mass="30873">MRLVSTFSIAGFDPGTASWGVAVQSKFLAVGAIVPWARAGAGAVATQAMANYTYGPRGLELLSEGRTAQETVEALTAGDPQREHRQVGVVDAEGGSATFTGGGCLDWAGGIAGEHYAAQGNILVGRETVEAMARAFERGEDDLASRLLAALRAGQEAGGDRRGRQSAALLVVREGGGYGGDNDRMVDLRVDDHPDPIAELARLYGLHNLYFGETRPEDVVAVEGEVRREVASSLRRLGYLREESPDERTLHAALSAFVRTENFEEREQPPGYADRAVLEFLKDRAASR</sequence>
<dbReference type="InterPro" id="IPR010430">
    <property type="entry name" value="DUF1028"/>
</dbReference>
<dbReference type="Gene3D" id="3.60.20.10">
    <property type="entry name" value="Glutamine Phosphoribosylpyrophosphate, subunit 1, domain 1"/>
    <property type="match status" value="1"/>
</dbReference>
<dbReference type="InterPro" id="IPR029055">
    <property type="entry name" value="Ntn_hydrolases_N"/>
</dbReference>
<dbReference type="eggNOG" id="COG3342">
    <property type="taxonomic scope" value="Bacteria"/>
</dbReference>
<dbReference type="HOGENOM" id="CLU_068244_0_1_11"/>
<feature type="domain" description="Putative peptidoglycan binding" evidence="1">
    <location>
        <begin position="210"/>
        <end position="281"/>
    </location>
</feature>
<dbReference type="Proteomes" id="UP000006637">
    <property type="component" value="Chromosome"/>
</dbReference>
<name>Q1AXP0_RUBXD</name>
<evidence type="ECO:0000313" key="2">
    <source>
        <dbReference type="EMBL" id="ABG03838.1"/>
    </source>
</evidence>
<dbReference type="Pfam" id="PF08823">
    <property type="entry name" value="PG_binding_2"/>
    <property type="match status" value="1"/>
</dbReference>
<organism evidence="2 3">
    <name type="scientific">Rubrobacter xylanophilus (strain DSM 9941 / JCM 11954 / NBRC 16129 / PRD-1)</name>
    <dbReference type="NCBI Taxonomy" id="266117"/>
    <lineage>
        <taxon>Bacteria</taxon>
        <taxon>Bacillati</taxon>
        <taxon>Actinomycetota</taxon>
        <taxon>Rubrobacteria</taxon>
        <taxon>Rubrobacterales</taxon>
        <taxon>Rubrobacteraceae</taxon>
        <taxon>Rubrobacter</taxon>
    </lineage>
</organism>
<dbReference type="OrthoDB" id="9790012at2"/>
<protein>
    <recommendedName>
        <fullName evidence="1">Putative peptidoglycan binding domain-containing protein</fullName>
    </recommendedName>
</protein>
<accession>Q1AXP0</accession>
<dbReference type="SUPFAM" id="SSF56235">
    <property type="entry name" value="N-terminal nucleophile aminohydrolases (Ntn hydrolases)"/>
    <property type="match status" value="1"/>
</dbReference>
<dbReference type="EMBL" id="CP000386">
    <property type="protein sequence ID" value="ABG03838.1"/>
    <property type="molecule type" value="Genomic_DNA"/>
</dbReference>
<dbReference type="AlphaFoldDB" id="Q1AXP0"/>